<dbReference type="Proteomes" id="UP000662678">
    <property type="component" value="Unassembled WGS sequence"/>
</dbReference>
<evidence type="ECO:0000256" key="6">
    <source>
        <dbReference type="SAM" id="Phobius"/>
    </source>
</evidence>
<keyword evidence="8" id="KW-1185">Reference proteome</keyword>
<comment type="caution">
    <text evidence="7">The sequence shown here is derived from an EMBL/GenBank/DDBJ whole genome shotgun (WGS) entry which is preliminary data.</text>
</comment>
<evidence type="ECO:0000256" key="3">
    <source>
        <dbReference type="ARBA" id="ARBA00022692"/>
    </source>
</evidence>
<name>A0ABQ3H659_9NEIS</name>
<keyword evidence="3 6" id="KW-0812">Transmembrane</keyword>
<feature type="transmembrane region" description="Helical" evidence="6">
    <location>
        <begin position="361"/>
        <end position="382"/>
    </location>
</feature>
<gene>
    <name evidence="7" type="primary">rhtX</name>
    <name evidence="7" type="ORF">GCM10011419_06180</name>
</gene>
<reference evidence="8" key="1">
    <citation type="journal article" date="2019" name="Int. J. Syst. Evol. Microbiol.">
        <title>The Global Catalogue of Microorganisms (GCM) 10K type strain sequencing project: providing services to taxonomists for standard genome sequencing and annotation.</title>
        <authorList>
            <consortium name="The Broad Institute Genomics Platform"/>
            <consortium name="The Broad Institute Genome Sequencing Center for Infectious Disease"/>
            <person name="Wu L."/>
            <person name="Ma J."/>
        </authorList>
    </citation>
    <scope>NUCLEOTIDE SEQUENCE [LARGE SCALE GENOMIC DNA]</scope>
    <source>
        <strain evidence="8">KCTC 23713</strain>
    </source>
</reference>
<dbReference type="Gene3D" id="1.20.1250.20">
    <property type="entry name" value="MFS general substrate transporter like domains"/>
    <property type="match status" value="1"/>
</dbReference>
<dbReference type="PANTHER" id="PTHR12778">
    <property type="entry name" value="SOLUTE CARRIER FAMILY 33 ACETYL-COA TRANSPORTER -RELATED"/>
    <property type="match status" value="1"/>
</dbReference>
<feature type="transmembrane region" description="Helical" evidence="6">
    <location>
        <begin position="180"/>
        <end position="201"/>
    </location>
</feature>
<feature type="transmembrane region" description="Helical" evidence="6">
    <location>
        <begin position="153"/>
        <end position="174"/>
    </location>
</feature>
<dbReference type="InterPro" id="IPR036259">
    <property type="entry name" value="MFS_trans_sf"/>
</dbReference>
<feature type="transmembrane region" description="Helical" evidence="6">
    <location>
        <begin position="388"/>
        <end position="406"/>
    </location>
</feature>
<dbReference type="SUPFAM" id="SSF103473">
    <property type="entry name" value="MFS general substrate transporter"/>
    <property type="match status" value="1"/>
</dbReference>
<feature type="transmembrane region" description="Helical" evidence="6">
    <location>
        <begin position="28"/>
        <end position="48"/>
    </location>
</feature>
<evidence type="ECO:0000256" key="4">
    <source>
        <dbReference type="ARBA" id="ARBA00022989"/>
    </source>
</evidence>
<feature type="transmembrane region" description="Helical" evidence="6">
    <location>
        <begin position="234"/>
        <end position="253"/>
    </location>
</feature>
<evidence type="ECO:0000256" key="2">
    <source>
        <dbReference type="ARBA" id="ARBA00022448"/>
    </source>
</evidence>
<dbReference type="Pfam" id="PF07690">
    <property type="entry name" value="MFS_1"/>
    <property type="match status" value="1"/>
</dbReference>
<feature type="transmembrane region" description="Helical" evidence="6">
    <location>
        <begin position="268"/>
        <end position="287"/>
    </location>
</feature>
<dbReference type="RefSeq" id="WP_386125237.1">
    <property type="nucleotide sequence ID" value="NZ_JBHUKB010000001.1"/>
</dbReference>
<evidence type="ECO:0000313" key="8">
    <source>
        <dbReference type="Proteomes" id="UP000662678"/>
    </source>
</evidence>
<evidence type="ECO:0000313" key="7">
    <source>
        <dbReference type="EMBL" id="GHD72649.1"/>
    </source>
</evidence>
<feature type="transmembrane region" description="Helical" evidence="6">
    <location>
        <begin position="60"/>
        <end position="78"/>
    </location>
</feature>
<feature type="transmembrane region" description="Helical" evidence="6">
    <location>
        <begin position="119"/>
        <end position="141"/>
    </location>
</feature>
<evidence type="ECO:0000256" key="5">
    <source>
        <dbReference type="ARBA" id="ARBA00023136"/>
    </source>
</evidence>
<organism evidence="7 8">
    <name type="scientific">Vogesella fluminis</name>
    <dbReference type="NCBI Taxonomy" id="1069161"/>
    <lineage>
        <taxon>Bacteria</taxon>
        <taxon>Pseudomonadati</taxon>
        <taxon>Pseudomonadota</taxon>
        <taxon>Betaproteobacteria</taxon>
        <taxon>Neisseriales</taxon>
        <taxon>Chromobacteriaceae</taxon>
        <taxon>Vogesella</taxon>
    </lineage>
</organism>
<keyword evidence="4 6" id="KW-1133">Transmembrane helix</keyword>
<evidence type="ECO:0000256" key="1">
    <source>
        <dbReference type="ARBA" id="ARBA00004141"/>
    </source>
</evidence>
<feature type="transmembrane region" description="Helical" evidence="6">
    <location>
        <begin position="299"/>
        <end position="319"/>
    </location>
</feature>
<dbReference type="PANTHER" id="PTHR12778:SF10">
    <property type="entry name" value="MAJOR FACILITATOR SUPERFAMILY DOMAIN-CONTAINING PROTEIN 3"/>
    <property type="match status" value="1"/>
</dbReference>
<feature type="transmembrane region" description="Helical" evidence="6">
    <location>
        <begin position="90"/>
        <end position="107"/>
    </location>
</feature>
<dbReference type="InterPro" id="IPR004752">
    <property type="entry name" value="AmpG_permease/AT-1"/>
</dbReference>
<sequence length="436" mass="45699">MSAGDRSPALAVMNDGTQHGARQTMFGFLHLALIAPSTYLVLGLPLVLRQHGWSGTEIGLFQLAGLPAVFKFMLAVPVERMRWAAGHYKIWAIGVCLAYAALLLTIGQQDLAAGGGRLFLIALGAGLMATWADIPVNALAIKVLPPSERMRAGGFRSAAIFLGAIIGGGLMLLVHERWGWQAPFVAMTIPVLIGIGLLVVFKEPATEPSAASTQGITGQTALLAGYFRQPGANAWTLLLLSYFPLVGAAWIYLKPLLLDHGFAANQVAWVAGVLGSTAGALASIGAARLIKAIGVAHALALFAGLNILALGGLTLLACIEAGQIAFAAGVMVLACTMGATSALAFGLMMGFTRPQYQAADYGTQASLFTLSRLLMLPLAGVILDRFGYAGMLSSLTLAMLGVFVLAMRQRHRIDRVVRGCQASHANAFAECKNNGC</sequence>
<keyword evidence="2" id="KW-0813">Transport</keyword>
<keyword evidence="5 6" id="KW-0472">Membrane</keyword>
<accession>A0ABQ3H659</accession>
<protein>
    <submittedName>
        <fullName evidence="7">MFS transporter</fullName>
    </submittedName>
</protein>
<dbReference type="EMBL" id="BMYP01000006">
    <property type="protein sequence ID" value="GHD72649.1"/>
    <property type="molecule type" value="Genomic_DNA"/>
</dbReference>
<dbReference type="InterPro" id="IPR011701">
    <property type="entry name" value="MFS"/>
</dbReference>
<comment type="subcellular location">
    <subcellularLocation>
        <location evidence="1">Membrane</location>
        <topology evidence="1">Multi-pass membrane protein</topology>
    </subcellularLocation>
</comment>
<proteinExistence type="predicted"/>
<feature type="transmembrane region" description="Helical" evidence="6">
    <location>
        <begin position="325"/>
        <end position="349"/>
    </location>
</feature>